<dbReference type="Proteomes" id="UP000283509">
    <property type="component" value="Unassembled WGS sequence"/>
</dbReference>
<gene>
    <name evidence="1" type="ORF">C7M84_015949</name>
</gene>
<proteinExistence type="predicted"/>
<name>A0A3R7LXT2_PENVA</name>
<reference evidence="1 2" key="1">
    <citation type="submission" date="2018-04" db="EMBL/GenBank/DDBJ databases">
        <authorList>
            <person name="Zhang X."/>
            <person name="Yuan J."/>
            <person name="Li F."/>
            <person name="Xiang J."/>
        </authorList>
    </citation>
    <scope>NUCLEOTIDE SEQUENCE [LARGE SCALE GENOMIC DNA]</scope>
    <source>
        <tissue evidence="1">Muscle</tissue>
    </source>
</reference>
<protein>
    <submittedName>
        <fullName evidence="1">Uncharacterized protein</fullName>
    </submittedName>
</protein>
<dbReference type="AlphaFoldDB" id="A0A3R7LXT2"/>
<evidence type="ECO:0000313" key="1">
    <source>
        <dbReference type="EMBL" id="ROT66054.1"/>
    </source>
</evidence>
<accession>A0A3R7LXT2</accession>
<keyword evidence="2" id="KW-1185">Reference proteome</keyword>
<reference evidence="1 2" key="2">
    <citation type="submission" date="2019-01" db="EMBL/GenBank/DDBJ databases">
        <title>The decoding of complex shrimp genome reveals the adaptation for benthos swimmer, frequently molting mechanism and breeding impact on genome.</title>
        <authorList>
            <person name="Sun Y."/>
            <person name="Gao Y."/>
            <person name="Yu Y."/>
        </authorList>
    </citation>
    <scope>NUCLEOTIDE SEQUENCE [LARGE SCALE GENOMIC DNA]</scope>
    <source>
        <tissue evidence="1">Muscle</tissue>
    </source>
</reference>
<sequence>MALLLQLAEDAPVSGHAADGADPLLFPGRLAESVICIEGSRRWRCYITVSRGRPRLGSRCRWRRSLALSPGRLAESMARVEGRRRWRCYITVSRGRPRLGSRCRWRRSLSSPSAS</sequence>
<organism evidence="1 2">
    <name type="scientific">Penaeus vannamei</name>
    <name type="common">Whiteleg shrimp</name>
    <name type="synonym">Litopenaeus vannamei</name>
    <dbReference type="NCBI Taxonomy" id="6689"/>
    <lineage>
        <taxon>Eukaryota</taxon>
        <taxon>Metazoa</taxon>
        <taxon>Ecdysozoa</taxon>
        <taxon>Arthropoda</taxon>
        <taxon>Crustacea</taxon>
        <taxon>Multicrustacea</taxon>
        <taxon>Malacostraca</taxon>
        <taxon>Eumalacostraca</taxon>
        <taxon>Eucarida</taxon>
        <taxon>Decapoda</taxon>
        <taxon>Dendrobranchiata</taxon>
        <taxon>Penaeoidea</taxon>
        <taxon>Penaeidae</taxon>
        <taxon>Penaeus</taxon>
    </lineage>
</organism>
<dbReference type="EMBL" id="QCYY01002996">
    <property type="protein sequence ID" value="ROT66054.1"/>
    <property type="molecule type" value="Genomic_DNA"/>
</dbReference>
<evidence type="ECO:0000313" key="2">
    <source>
        <dbReference type="Proteomes" id="UP000283509"/>
    </source>
</evidence>
<comment type="caution">
    <text evidence="1">The sequence shown here is derived from an EMBL/GenBank/DDBJ whole genome shotgun (WGS) entry which is preliminary data.</text>
</comment>